<dbReference type="Proteomes" id="UP000525987">
    <property type="component" value="Unassembled WGS sequence"/>
</dbReference>
<protein>
    <recommendedName>
        <fullName evidence="2">Fe2OG dioxygenase domain-containing protein</fullName>
    </recommendedName>
</protein>
<sequence>MSTDQRQAKRALHQGIDCVDLDAWPIDRPESERYQRRLAEIRAALNDKGCARIDGFIRPEYHAQLEAEVAGIADKAHFSHGQITPYFNSDEPSLPADHPRRRFAPFSNAFVAMDWFPTDGICLALYHHPAFQRFITDCLEQAQLYTFDDPLAGVVANIMPEGSSLPWHYDTNEFIVSLLTKKADSGGEFEYCPDLREPGDEHYDDVRNVLDGKRDKVHSLALELGDLQIFKGRFSMHRVIAGKGERHTAIFGYAKEPGFIGRVERTQQVHGRVLQAHIDAEKNARSDGLDD</sequence>
<organism evidence="3 4">
    <name type="scientific">Halomonas organivorans</name>
    <dbReference type="NCBI Taxonomy" id="257772"/>
    <lineage>
        <taxon>Bacteria</taxon>
        <taxon>Pseudomonadati</taxon>
        <taxon>Pseudomonadota</taxon>
        <taxon>Gammaproteobacteria</taxon>
        <taxon>Oceanospirillales</taxon>
        <taxon>Halomonadaceae</taxon>
        <taxon>Halomonas</taxon>
    </lineage>
</organism>
<accession>A0A7W5G497</accession>
<evidence type="ECO:0000313" key="4">
    <source>
        <dbReference type="Proteomes" id="UP000525987"/>
    </source>
</evidence>
<dbReference type="Pfam" id="PF23169">
    <property type="entry name" value="HalD"/>
    <property type="match status" value="1"/>
</dbReference>
<dbReference type="Gene3D" id="2.60.120.620">
    <property type="entry name" value="q2cbj1_9rhob like domain"/>
    <property type="match status" value="1"/>
</dbReference>
<dbReference type="AlphaFoldDB" id="A0A7W5G497"/>
<proteinExistence type="inferred from homology"/>
<dbReference type="EMBL" id="JACHXM010000002">
    <property type="protein sequence ID" value="MBB3139700.1"/>
    <property type="molecule type" value="Genomic_DNA"/>
</dbReference>
<evidence type="ECO:0000256" key="1">
    <source>
        <dbReference type="RuleBase" id="RU003682"/>
    </source>
</evidence>
<keyword evidence="1" id="KW-0408">Iron</keyword>
<dbReference type="InterPro" id="IPR056470">
    <property type="entry name" value="BesD/HalB-like"/>
</dbReference>
<reference evidence="3 4" key="1">
    <citation type="submission" date="2020-08" db="EMBL/GenBank/DDBJ databases">
        <title>Genomic Encyclopedia of Type Strains, Phase III (KMG-III): the genomes of soil and plant-associated and newly described type strains.</title>
        <authorList>
            <person name="Whitman W."/>
        </authorList>
    </citation>
    <scope>NUCLEOTIDE SEQUENCE [LARGE SCALE GENOMIC DNA]</scope>
    <source>
        <strain evidence="3 4">CECT 5995</strain>
    </source>
</reference>
<dbReference type="SUPFAM" id="SSF51197">
    <property type="entry name" value="Clavaminate synthase-like"/>
    <property type="match status" value="1"/>
</dbReference>
<dbReference type="PROSITE" id="PS51471">
    <property type="entry name" value="FE2OG_OXY"/>
    <property type="match status" value="1"/>
</dbReference>
<evidence type="ECO:0000259" key="2">
    <source>
        <dbReference type="PROSITE" id="PS51471"/>
    </source>
</evidence>
<dbReference type="GO" id="GO:0046872">
    <property type="term" value="F:metal ion binding"/>
    <property type="evidence" value="ECO:0007669"/>
    <property type="project" value="UniProtKB-KW"/>
</dbReference>
<name>A0A7W5G497_9GAMM</name>
<dbReference type="RefSeq" id="WP_183386129.1">
    <property type="nucleotide sequence ID" value="NZ_JACHXM010000002.1"/>
</dbReference>
<dbReference type="GO" id="GO:0016491">
    <property type="term" value="F:oxidoreductase activity"/>
    <property type="evidence" value="ECO:0007669"/>
    <property type="project" value="UniProtKB-KW"/>
</dbReference>
<evidence type="ECO:0000313" key="3">
    <source>
        <dbReference type="EMBL" id="MBB3139700.1"/>
    </source>
</evidence>
<feature type="domain" description="Fe2OG dioxygenase" evidence="2">
    <location>
        <begin position="146"/>
        <end position="255"/>
    </location>
</feature>
<comment type="caution">
    <text evidence="3">The sequence shown here is derived from an EMBL/GenBank/DDBJ whole genome shotgun (WGS) entry which is preliminary data.</text>
</comment>
<comment type="similarity">
    <text evidence="1">Belongs to the iron/ascorbate-dependent oxidoreductase family.</text>
</comment>
<keyword evidence="4" id="KW-1185">Reference proteome</keyword>
<keyword evidence="1" id="KW-0479">Metal-binding</keyword>
<dbReference type="InterPro" id="IPR005123">
    <property type="entry name" value="Oxoglu/Fe-dep_dioxygenase_dom"/>
</dbReference>
<keyword evidence="1" id="KW-0560">Oxidoreductase</keyword>
<gene>
    <name evidence="3" type="ORF">FHR96_000547</name>
</gene>